<dbReference type="EMBL" id="JBHTBE010000002">
    <property type="protein sequence ID" value="MFC7269360.1"/>
    <property type="molecule type" value="Genomic_DNA"/>
</dbReference>
<dbReference type="InterPro" id="IPR050337">
    <property type="entry name" value="L-rhamnose_isomerase"/>
</dbReference>
<name>A0ABW2HFQ5_9MICO</name>
<dbReference type="EC" id="5.3.1.14" evidence="4"/>
<protein>
    <submittedName>
        <fullName evidence="4">L-rhamnose isomerase</fullName>
        <ecNumber evidence="4">5.3.1.14</ecNumber>
    </submittedName>
</protein>
<dbReference type="PANTHER" id="PTHR30268">
    <property type="entry name" value="L-RHAMNOSE ISOMERASE"/>
    <property type="match status" value="1"/>
</dbReference>
<dbReference type="SUPFAM" id="SSF51658">
    <property type="entry name" value="Xylose isomerase-like"/>
    <property type="match status" value="1"/>
</dbReference>
<evidence type="ECO:0000313" key="5">
    <source>
        <dbReference type="Proteomes" id="UP001596507"/>
    </source>
</evidence>
<dbReference type="GO" id="GO:0008740">
    <property type="term" value="F:L-rhamnose isomerase activity"/>
    <property type="evidence" value="ECO:0007669"/>
    <property type="project" value="UniProtKB-EC"/>
</dbReference>
<keyword evidence="5" id="KW-1185">Reference proteome</keyword>
<dbReference type="Gene3D" id="3.20.20.150">
    <property type="entry name" value="Divalent-metal-dependent TIM barrel enzymes"/>
    <property type="match status" value="1"/>
</dbReference>
<accession>A0ABW2HFQ5</accession>
<evidence type="ECO:0000256" key="1">
    <source>
        <dbReference type="ARBA" id="ARBA00022723"/>
    </source>
</evidence>
<dbReference type="NCBIfam" id="TIGR02635">
    <property type="entry name" value="RhaI_grampos"/>
    <property type="match status" value="1"/>
</dbReference>
<dbReference type="Proteomes" id="UP001596507">
    <property type="component" value="Unassembled WGS sequence"/>
</dbReference>
<evidence type="ECO:0000313" key="4">
    <source>
        <dbReference type="EMBL" id="MFC7269360.1"/>
    </source>
</evidence>
<comment type="caution">
    <text evidence="4">The sequence shown here is derived from an EMBL/GenBank/DDBJ whole genome shotgun (WGS) entry which is preliminary data.</text>
</comment>
<evidence type="ECO:0000256" key="2">
    <source>
        <dbReference type="ARBA" id="ARBA00023211"/>
    </source>
</evidence>
<proteinExistence type="predicted"/>
<gene>
    <name evidence="4" type="primary">rhaI</name>
    <name evidence="4" type="ORF">ACFQRL_10340</name>
</gene>
<keyword evidence="1" id="KW-0479">Metal-binding</keyword>
<dbReference type="InterPro" id="IPR013457">
    <property type="entry name" value="Rhamnose_iso-rel"/>
</dbReference>
<dbReference type="RefSeq" id="WP_262874279.1">
    <property type="nucleotide sequence ID" value="NZ_BAABKW010000004.1"/>
</dbReference>
<reference evidence="5" key="1">
    <citation type="journal article" date="2019" name="Int. J. Syst. Evol. Microbiol.">
        <title>The Global Catalogue of Microorganisms (GCM) 10K type strain sequencing project: providing services to taxonomists for standard genome sequencing and annotation.</title>
        <authorList>
            <consortium name="The Broad Institute Genomics Platform"/>
            <consortium name="The Broad Institute Genome Sequencing Center for Infectious Disease"/>
            <person name="Wu L."/>
            <person name="Ma J."/>
        </authorList>
    </citation>
    <scope>NUCLEOTIDE SEQUENCE [LARGE SCALE GENOMIC DNA]</scope>
    <source>
        <strain evidence="5">CGMCC 1.15772</strain>
    </source>
</reference>
<keyword evidence="3 4" id="KW-0413">Isomerase</keyword>
<keyword evidence="2" id="KW-0464">Manganese</keyword>
<dbReference type="InterPro" id="IPR036237">
    <property type="entry name" value="Xyl_isomerase-like_sf"/>
</dbReference>
<organism evidence="4 5">
    <name type="scientific">Microbacterium fluvii</name>
    <dbReference type="NCBI Taxonomy" id="415215"/>
    <lineage>
        <taxon>Bacteria</taxon>
        <taxon>Bacillati</taxon>
        <taxon>Actinomycetota</taxon>
        <taxon>Actinomycetes</taxon>
        <taxon>Micrococcales</taxon>
        <taxon>Microbacteriaceae</taxon>
        <taxon>Microbacterium</taxon>
    </lineage>
</organism>
<sequence>MSILTPDIQSSLEAQGIELPSWAFGNSGTRFKVYGTPGTPRDPFEKIADAAEVNRVTALAPSVALHIPWDKVDDYAALRAHAEDLGVSLGTINSNTFQDDDYKFGALTHLDPKVRQKAIDHHLECIDIMDATGSRDLKIWLAEGSNYPGQADLRGRQDRLAESLQKIYARLSGEQRLVLEYKFFEPAFYHTDVPDWGTSYVQVAALGERAMVCLDTGHHAPGTNIEFIVMQLLRLGKLGSFDFNSRFYADDDLIVGAADPFQLFRILFEVIRGGGLNNPDVAFMLDQCHNIEKKIPGQIRSVLNVQEMTARALLVDRAALAAAQEAEDVLAAHAVFMDAFSTDVRPALAEWRESRGLPADPMAAYAASGYQEKIEADRVGGVQAGWGA</sequence>
<dbReference type="PANTHER" id="PTHR30268:SF0">
    <property type="entry name" value="L-RHAMNOSE ISOMERASE"/>
    <property type="match status" value="1"/>
</dbReference>
<evidence type="ECO:0000256" key="3">
    <source>
        <dbReference type="ARBA" id="ARBA00023235"/>
    </source>
</evidence>